<name>E4XW40_OIKDI</name>
<organism evidence="1">
    <name type="scientific">Oikopleura dioica</name>
    <name type="common">Tunicate</name>
    <dbReference type="NCBI Taxonomy" id="34765"/>
    <lineage>
        <taxon>Eukaryota</taxon>
        <taxon>Metazoa</taxon>
        <taxon>Chordata</taxon>
        <taxon>Tunicata</taxon>
        <taxon>Appendicularia</taxon>
        <taxon>Copelata</taxon>
        <taxon>Oikopleuridae</taxon>
        <taxon>Oikopleura</taxon>
    </lineage>
</organism>
<evidence type="ECO:0000313" key="1">
    <source>
        <dbReference type="EMBL" id="CBY13895.1"/>
    </source>
</evidence>
<dbReference type="AlphaFoldDB" id="E4XW40"/>
<dbReference type="Proteomes" id="UP000001307">
    <property type="component" value="Unassembled WGS sequence"/>
</dbReference>
<proteinExistence type="predicted"/>
<evidence type="ECO:0000313" key="2">
    <source>
        <dbReference type="Proteomes" id="UP000001307"/>
    </source>
</evidence>
<gene>
    <name evidence="1" type="ORF">GSOID_T00006849001</name>
</gene>
<dbReference type="EMBL" id="FN653231">
    <property type="protein sequence ID" value="CBY13895.1"/>
    <property type="molecule type" value="Genomic_DNA"/>
</dbReference>
<sequence length="95" mass="11009">MLIRILSRFALIQRIYAEDDGERHFAVQEKMGLGIDPSQNCHFQQLPYLVNGQYACEESDVFNHGSICDFRCLANMDSVEMKCHCLVKLCVQFYI</sequence>
<dbReference type="InParanoid" id="E4XW40"/>
<keyword evidence="2" id="KW-1185">Reference proteome</keyword>
<accession>E4XW40</accession>
<reference evidence="1" key="1">
    <citation type="journal article" date="2010" name="Science">
        <title>Plasticity of animal genome architecture unmasked by rapid evolution of a pelagic tunicate.</title>
        <authorList>
            <person name="Denoeud F."/>
            <person name="Henriet S."/>
            <person name="Mungpakdee S."/>
            <person name="Aury J.M."/>
            <person name="Da Silva C."/>
            <person name="Brinkmann H."/>
            <person name="Mikhaleva J."/>
            <person name="Olsen L.C."/>
            <person name="Jubin C."/>
            <person name="Canestro C."/>
            <person name="Bouquet J.M."/>
            <person name="Danks G."/>
            <person name="Poulain J."/>
            <person name="Campsteijn C."/>
            <person name="Adamski M."/>
            <person name="Cross I."/>
            <person name="Yadetie F."/>
            <person name="Muffato M."/>
            <person name="Louis A."/>
            <person name="Butcher S."/>
            <person name="Tsagkogeorga G."/>
            <person name="Konrad A."/>
            <person name="Singh S."/>
            <person name="Jensen M.F."/>
            <person name="Cong E.H."/>
            <person name="Eikeseth-Otteraa H."/>
            <person name="Noel B."/>
            <person name="Anthouard V."/>
            <person name="Porcel B.M."/>
            <person name="Kachouri-Lafond R."/>
            <person name="Nishino A."/>
            <person name="Ugolini M."/>
            <person name="Chourrout P."/>
            <person name="Nishida H."/>
            <person name="Aasland R."/>
            <person name="Huzurbazar S."/>
            <person name="Westhof E."/>
            <person name="Delsuc F."/>
            <person name="Lehrach H."/>
            <person name="Reinhardt R."/>
            <person name="Weissenbach J."/>
            <person name="Roy S.W."/>
            <person name="Artiguenave F."/>
            <person name="Postlethwait J.H."/>
            <person name="Manak J.R."/>
            <person name="Thompson E.M."/>
            <person name="Jaillon O."/>
            <person name="Du Pasquier L."/>
            <person name="Boudinot P."/>
            <person name="Liberles D.A."/>
            <person name="Volff J.N."/>
            <person name="Philippe H."/>
            <person name="Lenhard B."/>
            <person name="Roest Crollius H."/>
            <person name="Wincker P."/>
            <person name="Chourrout D."/>
        </authorList>
    </citation>
    <scope>NUCLEOTIDE SEQUENCE [LARGE SCALE GENOMIC DNA]</scope>
</reference>
<protein>
    <submittedName>
        <fullName evidence="1">Uncharacterized protein</fullName>
    </submittedName>
</protein>
<dbReference type="OrthoDB" id="10469858at2759"/>